<gene>
    <name evidence="9" type="ORF">BO83DRAFT_135144</name>
</gene>
<dbReference type="EMBL" id="MSFU01000003">
    <property type="protein sequence ID" value="PWY82764.1"/>
    <property type="molecule type" value="Genomic_DNA"/>
</dbReference>
<evidence type="ECO:0000256" key="4">
    <source>
        <dbReference type="ARBA" id="ARBA00023125"/>
    </source>
</evidence>
<dbReference type="Gene3D" id="4.10.240.10">
    <property type="entry name" value="Zn(2)-C6 fungal-type DNA-binding domain"/>
    <property type="match status" value="1"/>
</dbReference>
<organism evidence="9 10">
    <name type="scientific">Aspergillus eucalypticola (strain CBS 122712 / IBT 29274)</name>
    <dbReference type="NCBI Taxonomy" id="1448314"/>
    <lineage>
        <taxon>Eukaryota</taxon>
        <taxon>Fungi</taxon>
        <taxon>Dikarya</taxon>
        <taxon>Ascomycota</taxon>
        <taxon>Pezizomycotina</taxon>
        <taxon>Eurotiomycetes</taxon>
        <taxon>Eurotiomycetidae</taxon>
        <taxon>Eurotiales</taxon>
        <taxon>Aspergillaceae</taxon>
        <taxon>Aspergillus</taxon>
        <taxon>Aspergillus subgen. Circumdati</taxon>
    </lineage>
</organism>
<keyword evidence="6" id="KW-0539">Nucleus</keyword>
<evidence type="ECO:0000256" key="3">
    <source>
        <dbReference type="ARBA" id="ARBA00023015"/>
    </source>
</evidence>
<dbReference type="VEuPathDB" id="FungiDB:BO83DRAFT_135144"/>
<sequence length="370" mass="40558">MLHLSPPSTSSSLSDDNSNTTSSRKTRNSCDACAKSKLRCGKQHPRCERCVMRNQACTYGLARPKGRPRLSHRSPSIPPVDPPCSPDPILDPNVFSTLCDPELISDSYLDCPSGNTITSTSTLTSPGGQHLEDWQFLDHELNLPFDITTPQPIFTLRPAQSDYPMDSTLGVTSPSQQPLSATLPGPSNSSREPPSCTSLILDTLRSLILPLEFCNRHLTAPRSANLDTALKISNDAVDNLTVVLECDCSVDPFLSTLVAEVIIKILGWYDLIVEDSKYIGSDSTNPLLILDSIKIGGFEPRKDDSRRIVLQVVLNELDRVQTLVGSFADRYCHPDELIYEEENPVGPALEAALRGRLNTIRGQAMQRMAG</sequence>
<keyword evidence="1" id="KW-0479">Metal-binding</keyword>
<proteinExistence type="predicted"/>
<keyword evidence="10" id="KW-1185">Reference proteome</keyword>
<dbReference type="InterPro" id="IPR036864">
    <property type="entry name" value="Zn2-C6_fun-type_DNA-bd_sf"/>
</dbReference>
<dbReference type="GO" id="GO:0008270">
    <property type="term" value="F:zinc ion binding"/>
    <property type="evidence" value="ECO:0007669"/>
    <property type="project" value="InterPro"/>
</dbReference>
<name>A0A317W7Z0_ASPEC</name>
<dbReference type="PROSITE" id="PS50048">
    <property type="entry name" value="ZN2_CY6_FUNGAL_2"/>
    <property type="match status" value="1"/>
</dbReference>
<evidence type="ECO:0000256" key="1">
    <source>
        <dbReference type="ARBA" id="ARBA00022723"/>
    </source>
</evidence>
<dbReference type="GO" id="GO:0003677">
    <property type="term" value="F:DNA binding"/>
    <property type="evidence" value="ECO:0007669"/>
    <property type="project" value="UniProtKB-KW"/>
</dbReference>
<feature type="region of interest" description="Disordered" evidence="7">
    <location>
        <begin position="1"/>
        <end position="27"/>
    </location>
</feature>
<keyword evidence="2" id="KW-0862">Zinc</keyword>
<dbReference type="Proteomes" id="UP000246171">
    <property type="component" value="Unassembled WGS sequence"/>
</dbReference>
<dbReference type="RefSeq" id="XP_025392427.1">
    <property type="nucleotide sequence ID" value="XM_025526130.1"/>
</dbReference>
<feature type="compositionally biased region" description="Polar residues" evidence="7">
    <location>
        <begin position="169"/>
        <end position="194"/>
    </location>
</feature>
<accession>A0A317W7Z0</accession>
<evidence type="ECO:0000256" key="2">
    <source>
        <dbReference type="ARBA" id="ARBA00022833"/>
    </source>
</evidence>
<feature type="domain" description="Zn(2)-C6 fungal-type" evidence="8">
    <location>
        <begin position="29"/>
        <end position="59"/>
    </location>
</feature>
<dbReference type="PANTHER" id="PTHR31069">
    <property type="entry name" value="OLEATE-ACTIVATED TRANSCRIPTION FACTOR 1-RELATED"/>
    <property type="match status" value="1"/>
</dbReference>
<dbReference type="InterPro" id="IPR013700">
    <property type="entry name" value="AflR"/>
</dbReference>
<dbReference type="PANTHER" id="PTHR31069:SF31">
    <property type="entry name" value="MONODICTYPHENONE CLUSTER TRANSCRIPTION FACTOR-RELATED"/>
    <property type="match status" value="1"/>
</dbReference>
<dbReference type="GO" id="GO:0005634">
    <property type="term" value="C:nucleus"/>
    <property type="evidence" value="ECO:0007669"/>
    <property type="project" value="InterPro"/>
</dbReference>
<dbReference type="GO" id="GO:0045122">
    <property type="term" value="P:aflatoxin biosynthetic process"/>
    <property type="evidence" value="ECO:0007669"/>
    <property type="project" value="InterPro"/>
</dbReference>
<dbReference type="CDD" id="cd00067">
    <property type="entry name" value="GAL4"/>
    <property type="match status" value="1"/>
</dbReference>
<protein>
    <recommendedName>
        <fullName evidence="8">Zn(2)-C6 fungal-type domain-containing protein</fullName>
    </recommendedName>
</protein>
<dbReference type="PRINTS" id="PR00755">
    <property type="entry name" value="AFLATOXINBRP"/>
</dbReference>
<dbReference type="SUPFAM" id="SSF57701">
    <property type="entry name" value="Zn2/Cys6 DNA-binding domain"/>
    <property type="match status" value="1"/>
</dbReference>
<dbReference type="AlphaFoldDB" id="A0A317W7Z0"/>
<evidence type="ECO:0000256" key="5">
    <source>
        <dbReference type="ARBA" id="ARBA00023163"/>
    </source>
</evidence>
<feature type="region of interest" description="Disordered" evidence="7">
    <location>
        <begin position="164"/>
        <end position="194"/>
    </location>
</feature>
<dbReference type="OrthoDB" id="2740448at2759"/>
<keyword evidence="5" id="KW-0804">Transcription</keyword>
<keyword evidence="3" id="KW-0805">Transcription regulation</keyword>
<evidence type="ECO:0000313" key="9">
    <source>
        <dbReference type="EMBL" id="PWY82764.1"/>
    </source>
</evidence>
<comment type="caution">
    <text evidence="9">The sequence shown here is derived from an EMBL/GenBank/DDBJ whole genome shotgun (WGS) entry which is preliminary data.</text>
</comment>
<feature type="compositionally biased region" description="Low complexity" evidence="7">
    <location>
        <begin position="1"/>
        <end position="23"/>
    </location>
</feature>
<evidence type="ECO:0000256" key="6">
    <source>
        <dbReference type="ARBA" id="ARBA00023242"/>
    </source>
</evidence>
<dbReference type="SMART" id="SM00066">
    <property type="entry name" value="GAL4"/>
    <property type="match status" value="1"/>
</dbReference>
<dbReference type="InterPro" id="IPR050675">
    <property type="entry name" value="OAF3"/>
</dbReference>
<evidence type="ECO:0000313" key="10">
    <source>
        <dbReference type="Proteomes" id="UP000246171"/>
    </source>
</evidence>
<dbReference type="GO" id="GO:0009893">
    <property type="term" value="P:positive regulation of metabolic process"/>
    <property type="evidence" value="ECO:0007669"/>
    <property type="project" value="UniProtKB-ARBA"/>
</dbReference>
<dbReference type="PROSITE" id="PS00463">
    <property type="entry name" value="ZN2_CY6_FUNGAL_1"/>
    <property type="match status" value="1"/>
</dbReference>
<evidence type="ECO:0000256" key="7">
    <source>
        <dbReference type="SAM" id="MobiDB-lite"/>
    </source>
</evidence>
<dbReference type="GeneID" id="37048092"/>
<dbReference type="GO" id="GO:0000981">
    <property type="term" value="F:DNA-binding transcription factor activity, RNA polymerase II-specific"/>
    <property type="evidence" value="ECO:0007669"/>
    <property type="project" value="InterPro"/>
</dbReference>
<reference evidence="9" key="1">
    <citation type="submission" date="2016-12" db="EMBL/GenBank/DDBJ databases">
        <title>The genomes of Aspergillus section Nigri reveals drivers in fungal speciation.</title>
        <authorList>
            <consortium name="DOE Joint Genome Institute"/>
            <person name="Vesth T.C."/>
            <person name="Nybo J."/>
            <person name="Theobald S."/>
            <person name="Brandl J."/>
            <person name="Frisvad J.C."/>
            <person name="Nielsen K.F."/>
            <person name="Lyhne E.K."/>
            <person name="Kogle M.E."/>
            <person name="Kuo A."/>
            <person name="Riley R."/>
            <person name="Clum A."/>
            <person name="Nolan M."/>
            <person name="Lipzen A."/>
            <person name="Salamov A."/>
            <person name="Henrissat B."/>
            <person name="Wiebenga A."/>
            <person name="De vries R.P."/>
            <person name="Grigoriev I.V."/>
            <person name="Mortensen U.H."/>
            <person name="Andersen M.R."/>
            <person name="Baker S.E."/>
        </authorList>
    </citation>
    <scope>NUCLEOTIDE SEQUENCE</scope>
    <source>
        <strain evidence="9">CBS 122712</strain>
    </source>
</reference>
<keyword evidence="4" id="KW-0238">DNA-binding</keyword>
<evidence type="ECO:0000259" key="8">
    <source>
        <dbReference type="PROSITE" id="PS50048"/>
    </source>
</evidence>
<dbReference type="Pfam" id="PF08493">
    <property type="entry name" value="AflR"/>
    <property type="match status" value="1"/>
</dbReference>
<dbReference type="Pfam" id="PF00172">
    <property type="entry name" value="Zn_clus"/>
    <property type="match status" value="1"/>
</dbReference>
<dbReference type="InterPro" id="IPR001138">
    <property type="entry name" value="Zn2Cys6_DnaBD"/>
</dbReference>